<keyword evidence="2" id="KW-1185">Reference proteome</keyword>
<sequence length="137" mass="15969">MQHVQRPLLSFGPKASIELKTCPTNVCKLANSTYLVRVTSWELYGSWYSSADLALAYGKLIQHLVGYKCWCKHGSQNDKTIIRNFILKNASTVLCFQEKTDQARYYDAQLMDIQRKLHDIRGCRCIFFIRYEHDALR</sequence>
<dbReference type="Proteomes" id="UP001055811">
    <property type="component" value="Linkage Group LG01"/>
</dbReference>
<protein>
    <submittedName>
        <fullName evidence="1">Uncharacterized protein</fullName>
    </submittedName>
</protein>
<dbReference type="EMBL" id="CM042009">
    <property type="protein sequence ID" value="KAI3787685.1"/>
    <property type="molecule type" value="Genomic_DNA"/>
</dbReference>
<reference evidence="1 2" key="2">
    <citation type="journal article" date="2022" name="Mol. Ecol. Resour.">
        <title>The genomes of chicory, endive, great burdock and yacon provide insights into Asteraceae paleo-polyploidization history and plant inulin production.</title>
        <authorList>
            <person name="Fan W."/>
            <person name="Wang S."/>
            <person name="Wang H."/>
            <person name="Wang A."/>
            <person name="Jiang F."/>
            <person name="Liu H."/>
            <person name="Zhao H."/>
            <person name="Xu D."/>
            <person name="Zhang Y."/>
        </authorList>
    </citation>
    <scope>NUCLEOTIDE SEQUENCE [LARGE SCALE GENOMIC DNA]</scope>
    <source>
        <strain evidence="2">cv. Punajuju</strain>
        <tissue evidence="1">Leaves</tissue>
    </source>
</reference>
<gene>
    <name evidence="1" type="ORF">L2E82_00018</name>
</gene>
<evidence type="ECO:0000313" key="1">
    <source>
        <dbReference type="EMBL" id="KAI3787685.1"/>
    </source>
</evidence>
<reference evidence="2" key="1">
    <citation type="journal article" date="2022" name="Mol. Ecol. Resour.">
        <title>The genomes of chicory, endive, great burdock and yacon provide insights into Asteraceae palaeo-polyploidization history and plant inulin production.</title>
        <authorList>
            <person name="Fan W."/>
            <person name="Wang S."/>
            <person name="Wang H."/>
            <person name="Wang A."/>
            <person name="Jiang F."/>
            <person name="Liu H."/>
            <person name="Zhao H."/>
            <person name="Xu D."/>
            <person name="Zhang Y."/>
        </authorList>
    </citation>
    <scope>NUCLEOTIDE SEQUENCE [LARGE SCALE GENOMIC DNA]</scope>
    <source>
        <strain evidence="2">cv. Punajuju</strain>
    </source>
</reference>
<name>A0ACB9GXJ6_CICIN</name>
<accession>A0ACB9GXJ6</accession>
<organism evidence="1 2">
    <name type="scientific">Cichorium intybus</name>
    <name type="common">Chicory</name>
    <dbReference type="NCBI Taxonomy" id="13427"/>
    <lineage>
        <taxon>Eukaryota</taxon>
        <taxon>Viridiplantae</taxon>
        <taxon>Streptophyta</taxon>
        <taxon>Embryophyta</taxon>
        <taxon>Tracheophyta</taxon>
        <taxon>Spermatophyta</taxon>
        <taxon>Magnoliopsida</taxon>
        <taxon>eudicotyledons</taxon>
        <taxon>Gunneridae</taxon>
        <taxon>Pentapetalae</taxon>
        <taxon>asterids</taxon>
        <taxon>campanulids</taxon>
        <taxon>Asterales</taxon>
        <taxon>Asteraceae</taxon>
        <taxon>Cichorioideae</taxon>
        <taxon>Cichorieae</taxon>
        <taxon>Cichoriinae</taxon>
        <taxon>Cichorium</taxon>
    </lineage>
</organism>
<evidence type="ECO:0000313" key="2">
    <source>
        <dbReference type="Proteomes" id="UP001055811"/>
    </source>
</evidence>
<comment type="caution">
    <text evidence="1">The sequence shown here is derived from an EMBL/GenBank/DDBJ whole genome shotgun (WGS) entry which is preliminary data.</text>
</comment>
<proteinExistence type="predicted"/>